<dbReference type="PANTHER" id="PTHR30441">
    <property type="entry name" value="DUF748 DOMAIN-CONTAINING PROTEIN"/>
    <property type="match status" value="1"/>
</dbReference>
<dbReference type="Proteomes" id="UP000293671">
    <property type="component" value="Unassembled WGS sequence"/>
</dbReference>
<dbReference type="EMBL" id="SHKP01000004">
    <property type="protein sequence ID" value="RZU02656.1"/>
    <property type="molecule type" value="Genomic_DNA"/>
</dbReference>
<proteinExistence type="predicted"/>
<keyword evidence="1" id="KW-1133">Transmembrane helix</keyword>
<keyword evidence="1" id="KW-0812">Transmembrane</keyword>
<gene>
    <name evidence="2" type="ORF">EV670_0684</name>
</gene>
<protein>
    <submittedName>
        <fullName evidence="2">Uncharacterized protein DUF748</fullName>
    </submittedName>
</protein>
<evidence type="ECO:0000313" key="2">
    <source>
        <dbReference type="EMBL" id="RZU02656.1"/>
    </source>
</evidence>
<dbReference type="InterPro" id="IPR008023">
    <property type="entry name" value="DUF748"/>
</dbReference>
<reference evidence="2 3" key="1">
    <citation type="submission" date="2019-02" db="EMBL/GenBank/DDBJ databases">
        <title>Genomic Encyclopedia of Type Strains, Phase IV (KMG-IV): sequencing the most valuable type-strain genomes for metagenomic binning, comparative biology and taxonomic classification.</title>
        <authorList>
            <person name="Goeker M."/>
        </authorList>
    </citation>
    <scope>NUCLEOTIDE SEQUENCE [LARGE SCALE GENOMIC DNA]</scope>
    <source>
        <strain evidence="2 3">DSM 19570</strain>
    </source>
</reference>
<dbReference type="InterPro" id="IPR036737">
    <property type="entry name" value="OmpA-like_sf"/>
</dbReference>
<dbReference type="GO" id="GO:0005886">
    <property type="term" value="C:plasma membrane"/>
    <property type="evidence" value="ECO:0007669"/>
    <property type="project" value="TreeGrafter"/>
</dbReference>
<dbReference type="InterPro" id="IPR052894">
    <property type="entry name" value="AsmA-related"/>
</dbReference>
<organism evidence="2 3">
    <name type="scientific">Rivibacter subsaxonicus</name>
    <dbReference type="NCBI Taxonomy" id="457575"/>
    <lineage>
        <taxon>Bacteria</taxon>
        <taxon>Pseudomonadati</taxon>
        <taxon>Pseudomonadota</taxon>
        <taxon>Betaproteobacteria</taxon>
        <taxon>Burkholderiales</taxon>
        <taxon>Rivibacter</taxon>
    </lineage>
</organism>
<comment type="caution">
    <text evidence="2">The sequence shown here is derived from an EMBL/GenBank/DDBJ whole genome shotgun (WGS) entry which is preliminary data.</text>
</comment>
<dbReference type="GO" id="GO:0090313">
    <property type="term" value="P:regulation of protein targeting to membrane"/>
    <property type="evidence" value="ECO:0007669"/>
    <property type="project" value="TreeGrafter"/>
</dbReference>
<evidence type="ECO:0000313" key="3">
    <source>
        <dbReference type="Proteomes" id="UP000293671"/>
    </source>
</evidence>
<evidence type="ECO:0000256" key="1">
    <source>
        <dbReference type="SAM" id="Phobius"/>
    </source>
</evidence>
<dbReference type="AlphaFoldDB" id="A0A4V2FUN5"/>
<accession>A0A4V2FUN5</accession>
<keyword evidence="1" id="KW-0472">Membrane</keyword>
<dbReference type="OrthoDB" id="9757969at2"/>
<dbReference type="Pfam" id="PF05359">
    <property type="entry name" value="DUF748"/>
    <property type="match status" value="2"/>
</dbReference>
<feature type="transmembrane region" description="Helical" evidence="1">
    <location>
        <begin position="26"/>
        <end position="48"/>
    </location>
</feature>
<name>A0A4V2FUN5_9BURK</name>
<dbReference type="PANTHER" id="PTHR30441:SF8">
    <property type="entry name" value="DUF748 DOMAIN-CONTAINING PROTEIN"/>
    <property type="match status" value="1"/>
</dbReference>
<dbReference type="Gene3D" id="3.30.1330.60">
    <property type="entry name" value="OmpA-like domain"/>
    <property type="match status" value="1"/>
</dbReference>
<sequence length="1255" mass="134357">MDPISSDTPGPAQTLRGQRGGLQRPLLIGVLVLAMLALAWTLVVGLWLPGWLKPRVEAEATQVLGAPVAIEMLEIAPWSLVGKVGGLRVGPPAQPWLQVRQIEANLSIASLFRLAPVVERLSVLEPRVELVREAPGRFNISPMLDALAKRPPRPPEAEPARFSVNNIRVERGNAHLVDRVGKSEHRVDAIELGIPFISNLPSKVRIDVEPELQASVNGSPLRLKGKTQPFDEGQRSTIDLDWRDVNMPFWAEAIGPLLPQPLPLKVDHGKLALQLQIAFERVAPPAAPRLHVTGSAGVSQWRSKLEAQGLTLAFANLDLEDLDLWLLRRQARIGKVRLKAPEAGADLERLIAAKPVTPSTSARSAAVDSPFLRVNAAAPAASAAGGAPAAGDWAWQVGHIAVEDGRVTLRHPAWPQGQQQLSAVGLQLEGLDGGAQAAPARLDASLVDAHGAALKVQGELRPASRQASLNTELTAFDPRPWLVPLQAKLPVDWLDGKLGAGARIEIDAAARSVQLREGRAELLKLHLQPRGERGRDADRLLLPRLAVGGLEVDIAPDAPPALRAETLELERLALRASRDEGGELAWLKGLPMAPRSAQVGAAVPPAAPQQSETGAVRKPSLHLTTLSCGACSVTLVDHAVKPAATLALERVALKLGNLGNELDQHISFEVSSVAQRNGRVKLVGRLRPQPLELRSKIDVANLDLRWLEPYLEHVLRVGISSARAGAVGDLSVDGNVDQRVSALHWRGRASLAEVLTLDSLNDDAELLRFKLLRFDGLDVAWKPALLQADLGRIALEDFSTRVIINPNGTINLRELTKAEADRLAEAAAASAPSAASAPDAASAPAPAASVAEPVAVARSDGPARPKPQLRWQSIELKRGNIDFTDNFIRPNFSAQLNNVSGTVSAVAWNDPQAATVELTGKVDGSAPLTIGGTLHPLGPQLATDIRAEARGVELSRLSAYSARYAGYGIEKGTLSVKLHYKVEDGKLAAENNLYLDQLTFGAKVDSPSALKLPVLLAVSLLKDANGVIDIDLPISGTIDDPKFSLGGIIWKVIVNLFTKAVTAPFSLLAGGKGGEELGYVEFAPGSSEVDAEATRRLDILAKAMNDRPAVKLEATGRADPTLDEAALRERHIDGLMRTQKARSAGQLVESVKIEPAEREQWLAAAYKATNFKAKPRNLVGFQKSIPGPEMESLLRANAPVGAEQYKALADERANRVKAYLTDKVPAERVLLTSSKLDAEGLKDSGKTTRVAFALK</sequence>
<keyword evidence="3" id="KW-1185">Reference proteome</keyword>